<evidence type="ECO:0000313" key="2">
    <source>
        <dbReference type="EMBL" id="TLX74837.1"/>
    </source>
</evidence>
<evidence type="ECO:0000313" key="3">
    <source>
        <dbReference type="Proteomes" id="UP000306635"/>
    </source>
</evidence>
<dbReference type="Gene3D" id="1.10.540.10">
    <property type="entry name" value="Acyl-CoA dehydrogenase/oxidase, N-terminal domain"/>
    <property type="match status" value="1"/>
</dbReference>
<dbReference type="AlphaFoldDB" id="A0A5R9QXV4"/>
<dbReference type="EMBL" id="SWDV01000023">
    <property type="protein sequence ID" value="TLX74837.1"/>
    <property type="molecule type" value="Genomic_DNA"/>
</dbReference>
<organism evidence="2 3">
    <name type="scientific">Pseudomonas nicosulfuronedens</name>
    <dbReference type="NCBI Taxonomy" id="2571105"/>
    <lineage>
        <taxon>Bacteria</taxon>
        <taxon>Pseudomonadati</taxon>
        <taxon>Pseudomonadota</taxon>
        <taxon>Gammaproteobacteria</taxon>
        <taxon>Pseudomonadales</taxon>
        <taxon>Pseudomonadaceae</taxon>
        <taxon>Pseudomonas</taxon>
    </lineage>
</organism>
<evidence type="ECO:0000259" key="1">
    <source>
        <dbReference type="Pfam" id="PF02771"/>
    </source>
</evidence>
<feature type="domain" description="Acyl-CoA dehydrogenase/oxidase N-terminal" evidence="1">
    <location>
        <begin position="26"/>
        <end position="95"/>
    </location>
</feature>
<accession>A0A5R9QXV4</accession>
<dbReference type="InterPro" id="IPR013786">
    <property type="entry name" value="AcylCoA_DH/ox_N"/>
</dbReference>
<sequence>MSVAPFRLAAARPVAPPIPSAAGTWARALRESGLLRLSLPAQLGGSGSPWRDTLQTLRDLCERDGGLARLFAVHHLQLARVSLLGSLEQVQRLLNLTLLREPLWGALGDGPSLQAAEHVRGGFRVNGVEWDGFTVEAADWLVLRAWHEPCRDYLYAALPTRRAGLVLRSGAHCNELRLHPEDILLPPGLAITPRRLLCDGLALLLEANVALGLALHATQRLELPPGQELSRLLGLGLVLSEQAAAQLDEDIAAGASLSFSRSSHFSNLAIQALAVAREAVQTSLRAEGLRARLLGAAH</sequence>
<dbReference type="RefSeq" id="WP_138524619.1">
    <property type="nucleotide sequence ID" value="NZ_JAOCBK010000002.1"/>
</dbReference>
<proteinExistence type="predicted"/>
<reference evidence="2 3" key="1">
    <citation type="submission" date="2019-04" db="EMBL/GenBank/DDBJ databases">
        <authorList>
            <person name="Li M."/>
        </authorList>
    </citation>
    <scope>NUCLEOTIDE SEQUENCE [LARGE SCALE GENOMIC DNA]</scope>
    <source>
        <strain evidence="2 3">LAM1902</strain>
    </source>
</reference>
<keyword evidence="3" id="KW-1185">Reference proteome</keyword>
<dbReference type="OrthoDB" id="6931248at2"/>
<dbReference type="GO" id="GO:0050660">
    <property type="term" value="F:flavin adenine dinucleotide binding"/>
    <property type="evidence" value="ECO:0007669"/>
    <property type="project" value="InterPro"/>
</dbReference>
<dbReference type="GO" id="GO:0016627">
    <property type="term" value="F:oxidoreductase activity, acting on the CH-CH group of donors"/>
    <property type="evidence" value="ECO:0007669"/>
    <property type="project" value="InterPro"/>
</dbReference>
<dbReference type="SUPFAM" id="SSF56645">
    <property type="entry name" value="Acyl-CoA dehydrogenase NM domain-like"/>
    <property type="match status" value="1"/>
</dbReference>
<comment type="caution">
    <text evidence="2">The sequence shown here is derived from an EMBL/GenBank/DDBJ whole genome shotgun (WGS) entry which is preliminary data.</text>
</comment>
<dbReference type="InterPro" id="IPR037069">
    <property type="entry name" value="AcylCoA_DH/ox_N_sf"/>
</dbReference>
<gene>
    <name evidence="2" type="ORF">FAS41_18075</name>
</gene>
<dbReference type="Pfam" id="PF02771">
    <property type="entry name" value="Acyl-CoA_dh_N"/>
    <property type="match status" value="1"/>
</dbReference>
<dbReference type="InterPro" id="IPR009100">
    <property type="entry name" value="AcylCoA_DH/oxidase_NM_dom_sf"/>
</dbReference>
<dbReference type="Proteomes" id="UP000306635">
    <property type="component" value="Unassembled WGS sequence"/>
</dbReference>
<protein>
    <submittedName>
        <fullName evidence="2">Acyl-CoA dehydrogenase</fullName>
    </submittedName>
</protein>
<name>A0A5R9QXV4_9PSED</name>